<evidence type="ECO:0000313" key="2">
    <source>
        <dbReference type="EMBL" id="PHT39936.1"/>
    </source>
</evidence>
<organism evidence="2 3">
    <name type="scientific">Capsicum baccatum</name>
    <name type="common">Peruvian pepper</name>
    <dbReference type="NCBI Taxonomy" id="33114"/>
    <lineage>
        <taxon>Eukaryota</taxon>
        <taxon>Viridiplantae</taxon>
        <taxon>Streptophyta</taxon>
        <taxon>Embryophyta</taxon>
        <taxon>Tracheophyta</taxon>
        <taxon>Spermatophyta</taxon>
        <taxon>Magnoliopsida</taxon>
        <taxon>eudicotyledons</taxon>
        <taxon>Gunneridae</taxon>
        <taxon>Pentapetalae</taxon>
        <taxon>asterids</taxon>
        <taxon>lamiids</taxon>
        <taxon>Solanales</taxon>
        <taxon>Solanaceae</taxon>
        <taxon>Solanoideae</taxon>
        <taxon>Capsiceae</taxon>
        <taxon>Capsicum</taxon>
    </lineage>
</organism>
<feature type="compositionally biased region" description="Basic residues" evidence="1">
    <location>
        <begin position="260"/>
        <end position="270"/>
    </location>
</feature>
<keyword evidence="3" id="KW-1185">Reference proteome</keyword>
<comment type="caution">
    <text evidence="2">The sequence shown here is derived from an EMBL/GenBank/DDBJ whole genome shotgun (WGS) entry which is preliminary data.</text>
</comment>
<sequence>MDHNECNNQLKETLHDVFGLEDSDSLHSNEDSYGGYAEGPDRYLDTNDKDLQNLIDEEMNMSHQLVQDEDLSVPDGKEDHYGEDDIKEEKGPMHDDSYTEEQYTTDPVKGIEQDCEEKSSSAQHYRSKSFKEHKTLGGGYPTMIDEYRVYNGIKKWFDRNCNLILDCPIRRRDLENILKDCFKTYMVWEDDMVVPNIPDLDSDTDSTIIKNLREIRSRGRPQIKKNRSSHQYVFRGDARIWESKYCDVYEEGQSSQGRSGRGRWGRRGSRGGRVYGSRGGRGDDANMLKLFNITNMLSLARHISFNQIIVHFIARD</sequence>
<feature type="compositionally biased region" description="Basic and acidic residues" evidence="1">
    <location>
        <begin position="75"/>
        <end position="97"/>
    </location>
</feature>
<dbReference type="Proteomes" id="UP000224567">
    <property type="component" value="Unassembled WGS sequence"/>
</dbReference>
<evidence type="ECO:0000256" key="1">
    <source>
        <dbReference type="SAM" id="MobiDB-lite"/>
    </source>
</evidence>
<proteinExistence type="predicted"/>
<reference evidence="2 3" key="1">
    <citation type="journal article" date="2017" name="Genome Biol.">
        <title>New reference genome sequences of hot pepper reveal the massive evolution of plant disease-resistance genes by retroduplication.</title>
        <authorList>
            <person name="Kim S."/>
            <person name="Park J."/>
            <person name="Yeom S.I."/>
            <person name="Kim Y.M."/>
            <person name="Seo E."/>
            <person name="Kim K.T."/>
            <person name="Kim M.S."/>
            <person name="Lee J.M."/>
            <person name="Cheong K."/>
            <person name="Shin H.S."/>
            <person name="Kim S.B."/>
            <person name="Han K."/>
            <person name="Lee J."/>
            <person name="Park M."/>
            <person name="Lee H.A."/>
            <person name="Lee H.Y."/>
            <person name="Lee Y."/>
            <person name="Oh S."/>
            <person name="Lee J.H."/>
            <person name="Choi E."/>
            <person name="Choi E."/>
            <person name="Lee S.E."/>
            <person name="Jeon J."/>
            <person name="Kim H."/>
            <person name="Choi G."/>
            <person name="Song H."/>
            <person name="Lee J."/>
            <person name="Lee S.C."/>
            <person name="Kwon J.K."/>
            <person name="Lee H.Y."/>
            <person name="Koo N."/>
            <person name="Hong Y."/>
            <person name="Kim R.W."/>
            <person name="Kang W.H."/>
            <person name="Huh J.H."/>
            <person name="Kang B.C."/>
            <person name="Yang T.J."/>
            <person name="Lee Y.H."/>
            <person name="Bennetzen J.L."/>
            <person name="Choi D."/>
        </authorList>
    </citation>
    <scope>NUCLEOTIDE SEQUENCE [LARGE SCALE GENOMIC DNA]</scope>
    <source>
        <strain evidence="3">cv. PBC81</strain>
    </source>
</reference>
<feature type="region of interest" description="Disordered" evidence="1">
    <location>
        <begin position="66"/>
        <end position="108"/>
    </location>
</feature>
<accession>A0A2G2W3Y0</accession>
<reference evidence="3" key="2">
    <citation type="journal article" date="2017" name="J. Anim. Genet.">
        <title>Multiple reference genome sequences of hot pepper reveal the massive evolution of plant disease resistance genes by retroduplication.</title>
        <authorList>
            <person name="Kim S."/>
            <person name="Park J."/>
            <person name="Yeom S.-I."/>
            <person name="Kim Y.-M."/>
            <person name="Seo E."/>
            <person name="Kim K.-T."/>
            <person name="Kim M.-S."/>
            <person name="Lee J.M."/>
            <person name="Cheong K."/>
            <person name="Shin H.-S."/>
            <person name="Kim S.-B."/>
            <person name="Han K."/>
            <person name="Lee J."/>
            <person name="Park M."/>
            <person name="Lee H.-A."/>
            <person name="Lee H.-Y."/>
            <person name="Lee Y."/>
            <person name="Oh S."/>
            <person name="Lee J.H."/>
            <person name="Choi E."/>
            <person name="Choi E."/>
            <person name="Lee S.E."/>
            <person name="Jeon J."/>
            <person name="Kim H."/>
            <person name="Choi G."/>
            <person name="Song H."/>
            <person name="Lee J."/>
            <person name="Lee S.-C."/>
            <person name="Kwon J.-K."/>
            <person name="Lee H.-Y."/>
            <person name="Koo N."/>
            <person name="Hong Y."/>
            <person name="Kim R.W."/>
            <person name="Kang W.-H."/>
            <person name="Huh J.H."/>
            <person name="Kang B.-C."/>
            <person name="Yang T.-J."/>
            <person name="Lee Y.-H."/>
            <person name="Bennetzen J.L."/>
            <person name="Choi D."/>
        </authorList>
    </citation>
    <scope>NUCLEOTIDE SEQUENCE [LARGE SCALE GENOMIC DNA]</scope>
    <source>
        <strain evidence="3">cv. PBC81</strain>
    </source>
</reference>
<dbReference type="AlphaFoldDB" id="A0A2G2W3Y0"/>
<name>A0A2G2W3Y0_CAPBA</name>
<dbReference type="EMBL" id="MLFT02000008">
    <property type="protein sequence ID" value="PHT39936.1"/>
    <property type="molecule type" value="Genomic_DNA"/>
</dbReference>
<feature type="region of interest" description="Disordered" evidence="1">
    <location>
        <begin position="21"/>
        <end position="47"/>
    </location>
</feature>
<evidence type="ECO:0000313" key="3">
    <source>
        <dbReference type="Proteomes" id="UP000224567"/>
    </source>
</evidence>
<feature type="region of interest" description="Disordered" evidence="1">
    <location>
        <begin position="252"/>
        <end position="278"/>
    </location>
</feature>
<gene>
    <name evidence="2" type="ORF">CQW23_18790</name>
</gene>
<protein>
    <submittedName>
        <fullName evidence="2">Uncharacterized protein</fullName>
    </submittedName>
</protein>